<feature type="compositionally biased region" description="Polar residues" evidence="1">
    <location>
        <begin position="1"/>
        <end position="11"/>
    </location>
</feature>
<feature type="compositionally biased region" description="Low complexity" evidence="1">
    <location>
        <begin position="12"/>
        <end position="25"/>
    </location>
</feature>
<feature type="region of interest" description="Disordered" evidence="1">
    <location>
        <begin position="1"/>
        <end position="38"/>
    </location>
</feature>
<sequence length="38" mass="4106">MGCNCKSKTVSTQPVKQVTKPTTTTNSPAKRVVKRTAK</sequence>
<proteinExistence type="predicted"/>
<accession>A0A8S5LA14</accession>
<organism evidence="2">
    <name type="scientific">Myoviridae sp. ctPuP5</name>
    <dbReference type="NCBI Taxonomy" id="2823543"/>
    <lineage>
        <taxon>Viruses</taxon>
        <taxon>Duplodnaviria</taxon>
        <taxon>Heunggongvirae</taxon>
        <taxon>Uroviricota</taxon>
        <taxon>Caudoviricetes</taxon>
    </lineage>
</organism>
<protein>
    <submittedName>
        <fullName evidence="2">Uncharacterized protein</fullName>
    </submittedName>
</protein>
<reference evidence="2" key="1">
    <citation type="journal article" date="2021" name="Proc. Natl. Acad. Sci. U.S.A.">
        <title>A Catalog of Tens of Thousands of Viruses from Human Metagenomes Reveals Hidden Associations with Chronic Diseases.</title>
        <authorList>
            <person name="Tisza M.J."/>
            <person name="Buck C.B."/>
        </authorList>
    </citation>
    <scope>NUCLEOTIDE SEQUENCE</scope>
    <source>
        <strain evidence="2">CtPuP5</strain>
    </source>
</reference>
<evidence type="ECO:0000256" key="1">
    <source>
        <dbReference type="SAM" id="MobiDB-lite"/>
    </source>
</evidence>
<dbReference type="EMBL" id="BK014662">
    <property type="protein sequence ID" value="DAD66749.1"/>
    <property type="molecule type" value="Genomic_DNA"/>
</dbReference>
<name>A0A8S5LA14_9CAUD</name>
<evidence type="ECO:0000313" key="2">
    <source>
        <dbReference type="EMBL" id="DAD66749.1"/>
    </source>
</evidence>